<keyword evidence="3" id="KW-1185">Reference proteome</keyword>
<dbReference type="InterPro" id="IPR050898">
    <property type="entry name" value="Plant_acyltransferase"/>
</dbReference>
<organism evidence="2 3">
    <name type="scientific">Ilex paraguariensis</name>
    <name type="common">yerba mate</name>
    <dbReference type="NCBI Taxonomy" id="185542"/>
    <lineage>
        <taxon>Eukaryota</taxon>
        <taxon>Viridiplantae</taxon>
        <taxon>Streptophyta</taxon>
        <taxon>Embryophyta</taxon>
        <taxon>Tracheophyta</taxon>
        <taxon>Spermatophyta</taxon>
        <taxon>Magnoliopsida</taxon>
        <taxon>eudicotyledons</taxon>
        <taxon>Gunneridae</taxon>
        <taxon>Pentapetalae</taxon>
        <taxon>asterids</taxon>
        <taxon>campanulids</taxon>
        <taxon>Aquifoliales</taxon>
        <taxon>Aquifoliaceae</taxon>
        <taxon>Ilex</taxon>
    </lineage>
</organism>
<reference evidence="2 3" key="1">
    <citation type="submission" date="2024-02" db="EMBL/GenBank/DDBJ databases">
        <authorList>
            <person name="Vignale AGUSTIN F."/>
            <person name="Sosa J E."/>
            <person name="Modenutti C."/>
        </authorList>
    </citation>
    <scope>NUCLEOTIDE SEQUENCE [LARGE SCALE GENOMIC DNA]</scope>
</reference>
<proteinExistence type="inferred from homology"/>
<evidence type="ECO:0000313" key="2">
    <source>
        <dbReference type="EMBL" id="CAK9171031.1"/>
    </source>
</evidence>
<dbReference type="PANTHER" id="PTHR31147">
    <property type="entry name" value="ACYL TRANSFERASE 4"/>
    <property type="match status" value="1"/>
</dbReference>
<dbReference type="Gene3D" id="3.30.559.10">
    <property type="entry name" value="Chloramphenicol acetyltransferase-like domain"/>
    <property type="match status" value="1"/>
</dbReference>
<accession>A0ABC8TT61</accession>
<evidence type="ECO:0000256" key="1">
    <source>
        <dbReference type="ARBA" id="ARBA00009861"/>
    </source>
</evidence>
<dbReference type="AlphaFoldDB" id="A0ABC8TT61"/>
<sequence length="147" mass="16489">MGSCGFSVITKKTEVVAAVLPMQEHWLPMSNLDLLLPPLDFGIFFFYKKRTDQEQFENMVNTIKKALSQALVSFYALAGEVVHNRHGEPELLCNDRGVDFAVAYADVELKDLDLYHPDDSVDGKLVPIKKHGVLAVQVELSRVIDLD</sequence>
<dbReference type="Proteomes" id="UP001642360">
    <property type="component" value="Unassembled WGS sequence"/>
</dbReference>
<comment type="similarity">
    <text evidence="1">Belongs to the plant acyltransferase family.</text>
</comment>
<protein>
    <submittedName>
        <fullName evidence="2">Uncharacterized protein</fullName>
    </submittedName>
</protein>
<comment type="caution">
    <text evidence="2">The sequence shown here is derived from an EMBL/GenBank/DDBJ whole genome shotgun (WGS) entry which is preliminary data.</text>
</comment>
<dbReference type="EMBL" id="CAUOFW020005636">
    <property type="protein sequence ID" value="CAK9171031.1"/>
    <property type="molecule type" value="Genomic_DNA"/>
</dbReference>
<dbReference type="InterPro" id="IPR023213">
    <property type="entry name" value="CAT-like_dom_sf"/>
</dbReference>
<name>A0ABC8TT61_9AQUA</name>
<gene>
    <name evidence="2" type="ORF">ILEXP_LOCUS40559</name>
</gene>
<evidence type="ECO:0000313" key="3">
    <source>
        <dbReference type="Proteomes" id="UP001642360"/>
    </source>
</evidence>
<dbReference type="Pfam" id="PF02458">
    <property type="entry name" value="Transferase"/>
    <property type="match status" value="1"/>
</dbReference>
<dbReference type="PANTHER" id="PTHR31147:SF2">
    <property type="entry name" value="OS01G0615300 PROTEIN"/>
    <property type="match status" value="1"/>
</dbReference>